<keyword evidence="5 8" id="KW-0863">Zinc-finger</keyword>
<dbReference type="GeneID" id="63758111"/>
<keyword evidence="3" id="KW-0808">Transferase</keyword>
<reference evidence="12" key="1">
    <citation type="journal article" date="2017" name="Genome Biol.">
        <title>Comparative genomics reveals high biological diversity and specific adaptations in the industrially and medically important fungal genus Aspergillus.</title>
        <authorList>
            <person name="de Vries R.P."/>
            <person name="Riley R."/>
            <person name="Wiebenga A."/>
            <person name="Aguilar-Osorio G."/>
            <person name="Amillis S."/>
            <person name="Uchima C.A."/>
            <person name="Anderluh G."/>
            <person name="Asadollahi M."/>
            <person name="Askin M."/>
            <person name="Barry K."/>
            <person name="Battaglia E."/>
            <person name="Bayram O."/>
            <person name="Benocci T."/>
            <person name="Braus-Stromeyer S.A."/>
            <person name="Caldana C."/>
            <person name="Canovas D."/>
            <person name="Cerqueira G.C."/>
            <person name="Chen F."/>
            <person name="Chen W."/>
            <person name="Choi C."/>
            <person name="Clum A."/>
            <person name="Dos Santos R.A."/>
            <person name="Damasio A.R."/>
            <person name="Diallinas G."/>
            <person name="Emri T."/>
            <person name="Fekete E."/>
            <person name="Flipphi M."/>
            <person name="Freyberg S."/>
            <person name="Gallo A."/>
            <person name="Gournas C."/>
            <person name="Habgood R."/>
            <person name="Hainaut M."/>
            <person name="Harispe M.L."/>
            <person name="Henrissat B."/>
            <person name="Hilden K.S."/>
            <person name="Hope R."/>
            <person name="Hossain A."/>
            <person name="Karabika E."/>
            <person name="Karaffa L."/>
            <person name="Karanyi Z."/>
            <person name="Krasevec N."/>
            <person name="Kuo A."/>
            <person name="Kusch H."/>
            <person name="LaButti K."/>
            <person name="Lagendijk E.L."/>
            <person name="Lapidus A."/>
            <person name="Levasseur A."/>
            <person name="Lindquist E."/>
            <person name="Lipzen A."/>
            <person name="Logrieco A.F."/>
            <person name="MacCabe A."/>
            <person name="Maekelae M.R."/>
            <person name="Malavazi I."/>
            <person name="Melin P."/>
            <person name="Meyer V."/>
            <person name="Mielnichuk N."/>
            <person name="Miskei M."/>
            <person name="Molnar A.P."/>
            <person name="Mule G."/>
            <person name="Ngan C.Y."/>
            <person name="Orejas M."/>
            <person name="Orosz E."/>
            <person name="Ouedraogo J.P."/>
            <person name="Overkamp K.M."/>
            <person name="Park H.-S."/>
            <person name="Perrone G."/>
            <person name="Piumi F."/>
            <person name="Punt P.J."/>
            <person name="Ram A.F."/>
            <person name="Ramon A."/>
            <person name="Rauscher S."/>
            <person name="Record E."/>
            <person name="Riano-Pachon D.M."/>
            <person name="Robert V."/>
            <person name="Roehrig J."/>
            <person name="Ruller R."/>
            <person name="Salamov A."/>
            <person name="Salih N.S."/>
            <person name="Samson R.A."/>
            <person name="Sandor E."/>
            <person name="Sanguinetti M."/>
            <person name="Schuetze T."/>
            <person name="Sepcic K."/>
            <person name="Shelest E."/>
            <person name="Sherlock G."/>
            <person name="Sophianopoulou V."/>
            <person name="Squina F.M."/>
            <person name="Sun H."/>
            <person name="Susca A."/>
            <person name="Todd R.B."/>
            <person name="Tsang A."/>
            <person name="Unkles S.E."/>
            <person name="van de Wiele N."/>
            <person name="van Rossen-Uffink D."/>
            <person name="Oliveira J.V."/>
            <person name="Vesth T.C."/>
            <person name="Visser J."/>
            <person name="Yu J.-H."/>
            <person name="Zhou M."/>
            <person name="Andersen M.R."/>
            <person name="Archer D.B."/>
            <person name="Baker S.E."/>
            <person name="Benoit I."/>
            <person name="Brakhage A.A."/>
            <person name="Braus G.H."/>
            <person name="Fischer R."/>
            <person name="Frisvad J.C."/>
            <person name="Goldman G.H."/>
            <person name="Houbraken J."/>
            <person name="Oakley B."/>
            <person name="Pocsi I."/>
            <person name="Scazzocchio C."/>
            <person name="Seiboth B."/>
            <person name="vanKuyk P.A."/>
            <person name="Wortman J."/>
            <person name="Dyer P.S."/>
            <person name="Grigoriev I.V."/>
        </authorList>
    </citation>
    <scope>NUCLEOTIDE SEQUENCE [LARGE SCALE GENOMIC DNA]</scope>
    <source>
        <strain evidence="12">CBS 593.65</strain>
    </source>
</reference>
<dbReference type="FunFam" id="3.30.40.10:FF:000127">
    <property type="entry name" value="E3 ubiquitin-protein ligase RNF181"/>
    <property type="match status" value="1"/>
</dbReference>
<accession>A0A1L9THT4</accession>
<dbReference type="AlphaFoldDB" id="A0A1L9THT4"/>
<dbReference type="SUPFAM" id="SSF57850">
    <property type="entry name" value="RING/U-box"/>
    <property type="match status" value="1"/>
</dbReference>
<dbReference type="GO" id="GO:0005634">
    <property type="term" value="C:nucleus"/>
    <property type="evidence" value="ECO:0007669"/>
    <property type="project" value="TreeGrafter"/>
</dbReference>
<feature type="region of interest" description="Disordered" evidence="9">
    <location>
        <begin position="340"/>
        <end position="401"/>
    </location>
</feature>
<keyword evidence="6" id="KW-0833">Ubl conjugation pathway</keyword>
<evidence type="ECO:0000313" key="12">
    <source>
        <dbReference type="Proteomes" id="UP000184356"/>
    </source>
</evidence>
<dbReference type="Proteomes" id="UP000184356">
    <property type="component" value="Unassembled WGS sequence"/>
</dbReference>
<comment type="catalytic activity">
    <reaction evidence="1">
        <text>S-ubiquitinyl-[E2 ubiquitin-conjugating enzyme]-L-cysteine + [acceptor protein]-L-lysine = [E2 ubiquitin-conjugating enzyme]-L-cysteine + N(6)-ubiquitinyl-[acceptor protein]-L-lysine.</text>
        <dbReference type="EC" id="2.3.2.27"/>
    </reaction>
</comment>
<dbReference type="RefSeq" id="XP_040702800.1">
    <property type="nucleotide sequence ID" value="XM_040842038.1"/>
</dbReference>
<evidence type="ECO:0000256" key="4">
    <source>
        <dbReference type="ARBA" id="ARBA00022723"/>
    </source>
</evidence>
<evidence type="ECO:0000313" key="11">
    <source>
        <dbReference type="EMBL" id="OJJ58994.1"/>
    </source>
</evidence>
<gene>
    <name evidence="11" type="ORF">ASPSYDRAFT_150790</name>
</gene>
<dbReference type="Gene3D" id="3.30.40.10">
    <property type="entry name" value="Zinc/RING finger domain, C3HC4 (zinc finger)"/>
    <property type="match status" value="1"/>
</dbReference>
<dbReference type="STRING" id="1036612.A0A1L9THT4"/>
<dbReference type="PROSITE" id="PS50089">
    <property type="entry name" value="ZF_RING_2"/>
    <property type="match status" value="1"/>
</dbReference>
<evidence type="ECO:0000256" key="8">
    <source>
        <dbReference type="PROSITE-ProRule" id="PRU00175"/>
    </source>
</evidence>
<dbReference type="EMBL" id="KV878586">
    <property type="protein sequence ID" value="OJJ58994.1"/>
    <property type="molecule type" value="Genomic_DNA"/>
</dbReference>
<feature type="compositionally biased region" description="Low complexity" evidence="9">
    <location>
        <begin position="340"/>
        <end position="350"/>
    </location>
</feature>
<feature type="region of interest" description="Disordered" evidence="9">
    <location>
        <begin position="1"/>
        <end position="58"/>
    </location>
</feature>
<evidence type="ECO:0000256" key="5">
    <source>
        <dbReference type="ARBA" id="ARBA00022771"/>
    </source>
</evidence>
<keyword evidence="12" id="KW-1185">Reference proteome</keyword>
<dbReference type="Pfam" id="PF13639">
    <property type="entry name" value="zf-RING_2"/>
    <property type="match status" value="1"/>
</dbReference>
<keyword evidence="4" id="KW-0479">Metal-binding</keyword>
<sequence>MDTDDRVQCHACGRIEIPPDTDPEPEPSHPDPPESFPGHRSPSPSPVNPWTDHNPWVRMEHGRDNGMHGWDGGPGYRYTQRTYRSPGGNIQFSLSAHSMPHRRVPGAQRGMGSNPAIDGLDSFFHSISQLNRETAEMHRARAARAHGGPGSPFDDMYGAGDRTGHNQPHTGLFPRDADGPQPMDSPLRSLSDILQLFQSNLANTQAGPGGPHVRVVTGGGAPIGQLISTLLNMRSGDAVYSQEELDRIISQLAEQNGDRTAAPPASQDAIHALPKKAVTKDMLGGVESTECSICMDTVKVDDQVTVLPCTHWFHPQCIEMWLGQHNTCPHCRRAIDPTTEEAATGTPPEGNSDQTRHSDSLPRSSAHPSFDEEQGSSSRTSRGEGSGSWAEWVRSRLGGGG</sequence>
<evidence type="ECO:0000256" key="6">
    <source>
        <dbReference type="ARBA" id="ARBA00022786"/>
    </source>
</evidence>
<feature type="domain" description="RING-type" evidence="10">
    <location>
        <begin position="291"/>
        <end position="332"/>
    </location>
</feature>
<dbReference type="InterPro" id="IPR013083">
    <property type="entry name" value="Znf_RING/FYVE/PHD"/>
</dbReference>
<dbReference type="SMART" id="SM00184">
    <property type="entry name" value="RING"/>
    <property type="match status" value="1"/>
</dbReference>
<evidence type="ECO:0000256" key="7">
    <source>
        <dbReference type="ARBA" id="ARBA00022833"/>
    </source>
</evidence>
<protein>
    <recommendedName>
        <fullName evidence="2">RING-type E3 ubiquitin transferase</fullName>
        <ecNumber evidence="2">2.3.2.27</ecNumber>
    </recommendedName>
</protein>
<evidence type="ECO:0000256" key="3">
    <source>
        <dbReference type="ARBA" id="ARBA00022679"/>
    </source>
</evidence>
<dbReference type="CDD" id="cd16454">
    <property type="entry name" value="RING-H2_PA-TM-RING"/>
    <property type="match status" value="1"/>
</dbReference>
<evidence type="ECO:0000259" key="10">
    <source>
        <dbReference type="PROSITE" id="PS50089"/>
    </source>
</evidence>
<name>A0A1L9THT4_9EURO</name>
<dbReference type="GO" id="GO:0008270">
    <property type="term" value="F:zinc ion binding"/>
    <property type="evidence" value="ECO:0007669"/>
    <property type="project" value="UniProtKB-KW"/>
</dbReference>
<dbReference type="PANTHER" id="PTHR45931">
    <property type="entry name" value="SI:CH211-59O9.10"/>
    <property type="match status" value="1"/>
</dbReference>
<evidence type="ECO:0000256" key="9">
    <source>
        <dbReference type="SAM" id="MobiDB-lite"/>
    </source>
</evidence>
<dbReference type="VEuPathDB" id="FungiDB:ASPSYDRAFT_150790"/>
<dbReference type="GO" id="GO:0061630">
    <property type="term" value="F:ubiquitin protein ligase activity"/>
    <property type="evidence" value="ECO:0007669"/>
    <property type="project" value="UniProtKB-EC"/>
</dbReference>
<proteinExistence type="predicted"/>
<keyword evidence="7" id="KW-0862">Zinc</keyword>
<organism evidence="11 12">
    <name type="scientific">Aspergillus sydowii CBS 593.65</name>
    <dbReference type="NCBI Taxonomy" id="1036612"/>
    <lineage>
        <taxon>Eukaryota</taxon>
        <taxon>Fungi</taxon>
        <taxon>Dikarya</taxon>
        <taxon>Ascomycota</taxon>
        <taxon>Pezizomycotina</taxon>
        <taxon>Eurotiomycetes</taxon>
        <taxon>Eurotiomycetidae</taxon>
        <taxon>Eurotiales</taxon>
        <taxon>Aspergillaceae</taxon>
        <taxon>Aspergillus</taxon>
        <taxon>Aspergillus subgen. Nidulantes</taxon>
    </lineage>
</organism>
<dbReference type="PANTHER" id="PTHR45931:SF3">
    <property type="entry name" value="RING ZINC FINGER-CONTAINING PROTEIN"/>
    <property type="match status" value="1"/>
</dbReference>
<dbReference type="InterPro" id="IPR051834">
    <property type="entry name" value="RING_finger_E3_ligase"/>
</dbReference>
<evidence type="ECO:0000256" key="2">
    <source>
        <dbReference type="ARBA" id="ARBA00012483"/>
    </source>
</evidence>
<dbReference type="GO" id="GO:0016567">
    <property type="term" value="P:protein ubiquitination"/>
    <property type="evidence" value="ECO:0007669"/>
    <property type="project" value="UniProtKB-ARBA"/>
</dbReference>
<dbReference type="GO" id="GO:0006511">
    <property type="term" value="P:ubiquitin-dependent protein catabolic process"/>
    <property type="evidence" value="ECO:0007669"/>
    <property type="project" value="TreeGrafter"/>
</dbReference>
<dbReference type="InterPro" id="IPR001841">
    <property type="entry name" value="Znf_RING"/>
</dbReference>
<evidence type="ECO:0000256" key="1">
    <source>
        <dbReference type="ARBA" id="ARBA00000900"/>
    </source>
</evidence>
<dbReference type="EC" id="2.3.2.27" evidence="2"/>
<dbReference type="OrthoDB" id="8062037at2759"/>